<reference evidence="1 2" key="1">
    <citation type="journal article" date="2022" name="DNA Res.">
        <title>Chromosomal-level genome assembly of the orchid tree Bauhinia variegata (Leguminosae; Cercidoideae) supports the allotetraploid origin hypothesis of Bauhinia.</title>
        <authorList>
            <person name="Zhong Y."/>
            <person name="Chen Y."/>
            <person name="Zheng D."/>
            <person name="Pang J."/>
            <person name="Liu Y."/>
            <person name="Luo S."/>
            <person name="Meng S."/>
            <person name="Qian L."/>
            <person name="Wei D."/>
            <person name="Dai S."/>
            <person name="Zhou R."/>
        </authorList>
    </citation>
    <scope>NUCLEOTIDE SEQUENCE [LARGE SCALE GENOMIC DNA]</scope>
    <source>
        <strain evidence="1">BV-YZ2020</strain>
    </source>
</reference>
<dbReference type="Proteomes" id="UP000828941">
    <property type="component" value="Chromosome 7"/>
</dbReference>
<gene>
    <name evidence="1" type="ORF">L6164_018927</name>
</gene>
<dbReference type="EMBL" id="CM039432">
    <property type="protein sequence ID" value="KAI4334211.1"/>
    <property type="molecule type" value="Genomic_DNA"/>
</dbReference>
<evidence type="ECO:0000313" key="2">
    <source>
        <dbReference type="Proteomes" id="UP000828941"/>
    </source>
</evidence>
<accession>A0ACB9NE04</accession>
<sequence>MDTEKNSEAKAARMPESKGKDKGKAVDWADPPVVFTKATPVPLPGQRWKKGVAIADFVLRLGAIGAAMGSAANMGTNEEQLPFFTQFLQFHAQWNVFPMFQFFVVANGVVSGYVVLSLPFSLVCIFRPQAVAPRFLLVTLDMVMMALVTAAAASSAAIVYLAHNGSQDANWMAICQQYTQFCSNASQAVVTSFLAATFLTCLIFLSTLALKRNRE</sequence>
<organism evidence="1 2">
    <name type="scientific">Bauhinia variegata</name>
    <name type="common">Purple orchid tree</name>
    <name type="synonym">Phanera variegata</name>
    <dbReference type="NCBI Taxonomy" id="167791"/>
    <lineage>
        <taxon>Eukaryota</taxon>
        <taxon>Viridiplantae</taxon>
        <taxon>Streptophyta</taxon>
        <taxon>Embryophyta</taxon>
        <taxon>Tracheophyta</taxon>
        <taxon>Spermatophyta</taxon>
        <taxon>Magnoliopsida</taxon>
        <taxon>eudicotyledons</taxon>
        <taxon>Gunneridae</taxon>
        <taxon>Pentapetalae</taxon>
        <taxon>rosids</taxon>
        <taxon>fabids</taxon>
        <taxon>Fabales</taxon>
        <taxon>Fabaceae</taxon>
        <taxon>Cercidoideae</taxon>
        <taxon>Cercideae</taxon>
        <taxon>Bauhiniinae</taxon>
        <taxon>Bauhinia</taxon>
    </lineage>
</organism>
<keyword evidence="2" id="KW-1185">Reference proteome</keyword>
<name>A0ACB9NE04_BAUVA</name>
<comment type="caution">
    <text evidence="1">The sequence shown here is derived from an EMBL/GenBank/DDBJ whole genome shotgun (WGS) entry which is preliminary data.</text>
</comment>
<evidence type="ECO:0000313" key="1">
    <source>
        <dbReference type="EMBL" id="KAI4334211.1"/>
    </source>
</evidence>
<protein>
    <submittedName>
        <fullName evidence="1">Uncharacterized protein</fullName>
    </submittedName>
</protein>
<proteinExistence type="predicted"/>